<organism evidence="1 2">
    <name type="scientific">Liparis tanakae</name>
    <name type="common">Tanaka's snailfish</name>
    <dbReference type="NCBI Taxonomy" id="230148"/>
    <lineage>
        <taxon>Eukaryota</taxon>
        <taxon>Metazoa</taxon>
        <taxon>Chordata</taxon>
        <taxon>Craniata</taxon>
        <taxon>Vertebrata</taxon>
        <taxon>Euteleostomi</taxon>
        <taxon>Actinopterygii</taxon>
        <taxon>Neopterygii</taxon>
        <taxon>Teleostei</taxon>
        <taxon>Neoteleostei</taxon>
        <taxon>Acanthomorphata</taxon>
        <taxon>Eupercaria</taxon>
        <taxon>Perciformes</taxon>
        <taxon>Cottioidei</taxon>
        <taxon>Cottales</taxon>
        <taxon>Liparidae</taxon>
        <taxon>Liparis</taxon>
    </lineage>
</organism>
<dbReference type="EMBL" id="SRLO01000416">
    <property type="protein sequence ID" value="TNN56967.1"/>
    <property type="molecule type" value="Genomic_DNA"/>
</dbReference>
<comment type="caution">
    <text evidence="1">The sequence shown here is derived from an EMBL/GenBank/DDBJ whole genome shotgun (WGS) entry which is preliminary data.</text>
</comment>
<name>A0A4Z2GTN6_9TELE</name>
<keyword evidence="2" id="KW-1185">Reference proteome</keyword>
<evidence type="ECO:0000313" key="2">
    <source>
        <dbReference type="Proteomes" id="UP000314294"/>
    </source>
</evidence>
<proteinExistence type="predicted"/>
<dbReference type="Proteomes" id="UP000314294">
    <property type="component" value="Unassembled WGS sequence"/>
</dbReference>
<protein>
    <submittedName>
        <fullName evidence="1">Uncharacterized protein</fullName>
    </submittedName>
</protein>
<gene>
    <name evidence="1" type="ORF">EYF80_032777</name>
</gene>
<accession>A0A4Z2GTN6</accession>
<dbReference type="PROSITE" id="PS51257">
    <property type="entry name" value="PROKAR_LIPOPROTEIN"/>
    <property type="match status" value="1"/>
</dbReference>
<sequence>MRRAYLLRAPLFSLGTMSCLMKRDDGTHRDVVEELGHVSDDVAVLGGLSLEQLLDHHHALGHHRLCEDKTDNRSGVKPELGCFQQQHQAAETRVRHLGDVGGAAADGLNGGCCELLVLALHVGLEGKDEASGEEGNTGELTAVFLLCSSGLVFLSSSL</sequence>
<reference evidence="1 2" key="1">
    <citation type="submission" date="2019-03" db="EMBL/GenBank/DDBJ databases">
        <title>First draft genome of Liparis tanakae, snailfish: a comprehensive survey of snailfish specific genes.</title>
        <authorList>
            <person name="Kim W."/>
            <person name="Song I."/>
            <person name="Jeong J.-H."/>
            <person name="Kim D."/>
            <person name="Kim S."/>
            <person name="Ryu S."/>
            <person name="Song J.Y."/>
            <person name="Lee S.K."/>
        </authorList>
    </citation>
    <scope>NUCLEOTIDE SEQUENCE [LARGE SCALE GENOMIC DNA]</scope>
    <source>
        <tissue evidence="1">Muscle</tissue>
    </source>
</reference>
<evidence type="ECO:0000313" key="1">
    <source>
        <dbReference type="EMBL" id="TNN56967.1"/>
    </source>
</evidence>
<dbReference type="AlphaFoldDB" id="A0A4Z2GTN6"/>